<dbReference type="Pfam" id="PF13613">
    <property type="entry name" value="HTH_Tnp_4"/>
    <property type="match status" value="1"/>
</dbReference>
<reference evidence="8 9" key="1">
    <citation type="submission" date="2024-09" db="EMBL/GenBank/DDBJ databases">
        <title>A chromosome-level genome assembly of Gray's grenadier anchovy, Coilia grayii.</title>
        <authorList>
            <person name="Fu Z."/>
        </authorList>
    </citation>
    <scope>NUCLEOTIDE SEQUENCE [LARGE SCALE GENOMIC DNA]</scope>
    <source>
        <strain evidence="8">G4</strain>
        <tissue evidence="8">Muscle</tissue>
    </source>
</reference>
<dbReference type="SUPFAM" id="SSF57716">
    <property type="entry name" value="Glucocorticoid receptor-like (DNA-binding domain)"/>
    <property type="match status" value="1"/>
</dbReference>
<sequence length="348" mass="40040">MVDNCCAPGCRNRRGKKKGLSFYRIPKDPERRGKWISAIKRARSHQNKLERCDPPAVGFRKSDNPLSPDFVPSIFDYLTSPEKRRRITRLEVFNRRQKTKLNKIEQAKLSSEAIRYQTTQPLNEPPITDLLHDGEDPVQSDSDDEDPVQSDPSTAPCTSETCAKRIQGLELECQALRTENMLLRDKISRKTLTEISLLNDDKRVNALTEIATYTCLLTIFQCLAPFLKLKSSITGFQQYMLTLMKLRMNLTFYFLGFYFGIDPTTVSRHFKHCVDLIYCRLVPSLLVWPDRECLRTSLPYVFRNGGYEKTVCVALSATTQRGQVLEYRCLFGHWTLEAPLSVHTVRTT</sequence>
<dbReference type="GO" id="GO:0003677">
    <property type="term" value="F:DNA binding"/>
    <property type="evidence" value="ECO:0007669"/>
    <property type="project" value="UniProtKB-UniRule"/>
</dbReference>
<keyword evidence="2 5" id="KW-0863">Zinc-finger</keyword>
<evidence type="ECO:0000259" key="7">
    <source>
        <dbReference type="PROSITE" id="PS50950"/>
    </source>
</evidence>
<keyword evidence="9" id="KW-1185">Reference proteome</keyword>
<feature type="compositionally biased region" description="Acidic residues" evidence="6">
    <location>
        <begin position="136"/>
        <end position="148"/>
    </location>
</feature>
<evidence type="ECO:0000256" key="4">
    <source>
        <dbReference type="ARBA" id="ARBA00023125"/>
    </source>
</evidence>
<name>A0ABD1KH73_9TELE</name>
<dbReference type="InterPro" id="IPR027805">
    <property type="entry name" value="Transposase_HTH_dom"/>
</dbReference>
<dbReference type="PANTHER" id="PTHR23080">
    <property type="entry name" value="THAP DOMAIN PROTEIN"/>
    <property type="match status" value="1"/>
</dbReference>
<dbReference type="InterPro" id="IPR006612">
    <property type="entry name" value="THAP_Znf"/>
</dbReference>
<evidence type="ECO:0000256" key="1">
    <source>
        <dbReference type="ARBA" id="ARBA00022723"/>
    </source>
</evidence>
<evidence type="ECO:0000313" key="8">
    <source>
        <dbReference type="EMBL" id="KAL2098423.1"/>
    </source>
</evidence>
<evidence type="ECO:0000256" key="3">
    <source>
        <dbReference type="ARBA" id="ARBA00022833"/>
    </source>
</evidence>
<gene>
    <name evidence="8" type="ORF">ACEWY4_007630</name>
</gene>
<keyword evidence="4 5" id="KW-0238">DNA-binding</keyword>
<evidence type="ECO:0000313" key="9">
    <source>
        <dbReference type="Proteomes" id="UP001591681"/>
    </source>
</evidence>
<organism evidence="8 9">
    <name type="scientific">Coilia grayii</name>
    <name type="common">Gray's grenadier anchovy</name>
    <dbReference type="NCBI Taxonomy" id="363190"/>
    <lineage>
        <taxon>Eukaryota</taxon>
        <taxon>Metazoa</taxon>
        <taxon>Chordata</taxon>
        <taxon>Craniata</taxon>
        <taxon>Vertebrata</taxon>
        <taxon>Euteleostomi</taxon>
        <taxon>Actinopterygii</taxon>
        <taxon>Neopterygii</taxon>
        <taxon>Teleostei</taxon>
        <taxon>Clupei</taxon>
        <taxon>Clupeiformes</taxon>
        <taxon>Clupeoidei</taxon>
        <taxon>Engraulidae</taxon>
        <taxon>Coilinae</taxon>
        <taxon>Coilia</taxon>
    </lineage>
</organism>
<dbReference type="GO" id="GO:0008270">
    <property type="term" value="F:zinc ion binding"/>
    <property type="evidence" value="ECO:0007669"/>
    <property type="project" value="UniProtKB-KW"/>
</dbReference>
<keyword evidence="3" id="KW-0862">Zinc</keyword>
<protein>
    <recommendedName>
        <fullName evidence="7">THAP-type domain-containing protein</fullName>
    </recommendedName>
</protein>
<dbReference type="Proteomes" id="UP001591681">
    <property type="component" value="Unassembled WGS sequence"/>
</dbReference>
<evidence type="ECO:0000256" key="5">
    <source>
        <dbReference type="PROSITE-ProRule" id="PRU00309"/>
    </source>
</evidence>
<evidence type="ECO:0000256" key="6">
    <source>
        <dbReference type="SAM" id="MobiDB-lite"/>
    </source>
</evidence>
<dbReference type="EMBL" id="JBHFQA010000006">
    <property type="protein sequence ID" value="KAL2098423.1"/>
    <property type="molecule type" value="Genomic_DNA"/>
</dbReference>
<keyword evidence="1" id="KW-0479">Metal-binding</keyword>
<dbReference type="Pfam" id="PF05485">
    <property type="entry name" value="THAP"/>
    <property type="match status" value="1"/>
</dbReference>
<comment type="caution">
    <text evidence="8">The sequence shown here is derived from an EMBL/GenBank/DDBJ whole genome shotgun (WGS) entry which is preliminary data.</text>
</comment>
<dbReference type="AlphaFoldDB" id="A0ABD1KH73"/>
<dbReference type="PROSITE" id="PS50950">
    <property type="entry name" value="ZF_THAP"/>
    <property type="match status" value="1"/>
</dbReference>
<feature type="domain" description="THAP-type" evidence="7">
    <location>
        <begin position="1"/>
        <end position="75"/>
    </location>
</feature>
<proteinExistence type="predicted"/>
<feature type="region of interest" description="Disordered" evidence="6">
    <location>
        <begin position="119"/>
        <end position="158"/>
    </location>
</feature>
<accession>A0ABD1KH73</accession>
<evidence type="ECO:0000256" key="2">
    <source>
        <dbReference type="ARBA" id="ARBA00022771"/>
    </source>
</evidence>